<evidence type="ECO:0000256" key="1">
    <source>
        <dbReference type="SAM" id="MobiDB-lite"/>
    </source>
</evidence>
<dbReference type="EMBL" id="QKWP01000206">
    <property type="protein sequence ID" value="RIB24674.1"/>
    <property type="molecule type" value="Genomic_DNA"/>
</dbReference>
<reference evidence="2 3" key="1">
    <citation type="submission" date="2018-06" db="EMBL/GenBank/DDBJ databases">
        <title>Comparative genomics reveals the genomic features of Rhizophagus irregularis, R. cerebriforme, R. diaphanum and Gigaspora rosea, and their symbiotic lifestyle signature.</title>
        <authorList>
            <person name="Morin E."/>
            <person name="San Clemente H."/>
            <person name="Chen E.C.H."/>
            <person name="De La Providencia I."/>
            <person name="Hainaut M."/>
            <person name="Kuo A."/>
            <person name="Kohler A."/>
            <person name="Murat C."/>
            <person name="Tang N."/>
            <person name="Roy S."/>
            <person name="Loubradou J."/>
            <person name="Henrissat B."/>
            <person name="Grigoriev I.V."/>
            <person name="Corradi N."/>
            <person name="Roux C."/>
            <person name="Martin F.M."/>
        </authorList>
    </citation>
    <scope>NUCLEOTIDE SEQUENCE [LARGE SCALE GENOMIC DNA]</scope>
    <source>
        <strain evidence="2 3">DAOM 194757</strain>
    </source>
</reference>
<feature type="region of interest" description="Disordered" evidence="1">
    <location>
        <begin position="37"/>
        <end position="71"/>
    </location>
</feature>
<proteinExistence type="predicted"/>
<name>A0A397VQA2_9GLOM</name>
<dbReference type="Proteomes" id="UP000266673">
    <property type="component" value="Unassembled WGS sequence"/>
</dbReference>
<protein>
    <submittedName>
        <fullName evidence="2">Uncharacterized protein</fullName>
    </submittedName>
</protein>
<dbReference type="STRING" id="44941.A0A397VQA2"/>
<gene>
    <name evidence="2" type="ORF">C2G38_1997754</name>
</gene>
<feature type="compositionally biased region" description="Low complexity" evidence="1">
    <location>
        <begin position="40"/>
        <end position="49"/>
    </location>
</feature>
<accession>A0A397VQA2</accession>
<sequence length="145" mass="16588">MDWCRDNIGVGEINQTFEEAAKVVDCALKQMAEKTRGHQNLNNSRSSLLESRVQEQSLRSPSQAENIKKEQPRSTIVAIKTNQCKLSKASNKKSFNIPISFNLPNFHLLNFNLSLQTLTFQTLAFLVYLLFHKQHILFCIPLLEP</sequence>
<feature type="compositionally biased region" description="Polar residues" evidence="1">
    <location>
        <begin position="54"/>
        <end position="65"/>
    </location>
</feature>
<dbReference type="AlphaFoldDB" id="A0A397VQA2"/>
<keyword evidence="3" id="KW-1185">Reference proteome</keyword>
<comment type="caution">
    <text evidence="2">The sequence shown here is derived from an EMBL/GenBank/DDBJ whole genome shotgun (WGS) entry which is preliminary data.</text>
</comment>
<evidence type="ECO:0000313" key="2">
    <source>
        <dbReference type="EMBL" id="RIB24674.1"/>
    </source>
</evidence>
<evidence type="ECO:0000313" key="3">
    <source>
        <dbReference type="Proteomes" id="UP000266673"/>
    </source>
</evidence>
<organism evidence="2 3">
    <name type="scientific">Gigaspora rosea</name>
    <dbReference type="NCBI Taxonomy" id="44941"/>
    <lineage>
        <taxon>Eukaryota</taxon>
        <taxon>Fungi</taxon>
        <taxon>Fungi incertae sedis</taxon>
        <taxon>Mucoromycota</taxon>
        <taxon>Glomeromycotina</taxon>
        <taxon>Glomeromycetes</taxon>
        <taxon>Diversisporales</taxon>
        <taxon>Gigasporaceae</taxon>
        <taxon>Gigaspora</taxon>
    </lineage>
</organism>